<dbReference type="NCBIfam" id="TIGR01844">
    <property type="entry name" value="type_I_sec_TolC"/>
    <property type="match status" value="1"/>
</dbReference>
<keyword evidence="6" id="KW-0472">Membrane</keyword>
<dbReference type="Pfam" id="PF02321">
    <property type="entry name" value="OEP"/>
    <property type="match status" value="2"/>
</dbReference>
<dbReference type="GO" id="GO:0009279">
    <property type="term" value="C:cell outer membrane"/>
    <property type="evidence" value="ECO:0007669"/>
    <property type="project" value="UniProtKB-SubCell"/>
</dbReference>
<evidence type="ECO:0000256" key="3">
    <source>
        <dbReference type="ARBA" id="ARBA00022448"/>
    </source>
</evidence>
<evidence type="ECO:0000256" key="7">
    <source>
        <dbReference type="ARBA" id="ARBA00023237"/>
    </source>
</evidence>
<dbReference type="GO" id="GO:0015562">
    <property type="term" value="F:efflux transmembrane transporter activity"/>
    <property type="evidence" value="ECO:0007669"/>
    <property type="project" value="InterPro"/>
</dbReference>
<evidence type="ECO:0000256" key="5">
    <source>
        <dbReference type="ARBA" id="ARBA00022692"/>
    </source>
</evidence>
<organism evidence="9 10">
    <name type="scientific">Denitrobaculum tricleocarpae</name>
    <dbReference type="NCBI Taxonomy" id="2591009"/>
    <lineage>
        <taxon>Bacteria</taxon>
        <taxon>Pseudomonadati</taxon>
        <taxon>Pseudomonadota</taxon>
        <taxon>Alphaproteobacteria</taxon>
        <taxon>Rhodospirillales</taxon>
        <taxon>Rhodospirillaceae</taxon>
        <taxon>Denitrobaculum</taxon>
    </lineage>
</organism>
<evidence type="ECO:0000256" key="8">
    <source>
        <dbReference type="SAM" id="SignalP"/>
    </source>
</evidence>
<keyword evidence="8" id="KW-0732">Signal</keyword>
<accession>A0A545TWK3</accession>
<dbReference type="OrthoDB" id="9814637at2"/>
<gene>
    <name evidence="9" type="ORF">FKG95_04910</name>
</gene>
<comment type="caution">
    <text evidence="9">The sequence shown here is derived from an EMBL/GenBank/DDBJ whole genome shotgun (WGS) entry which is preliminary data.</text>
</comment>
<dbReference type="GO" id="GO:0015288">
    <property type="term" value="F:porin activity"/>
    <property type="evidence" value="ECO:0007669"/>
    <property type="project" value="TreeGrafter"/>
</dbReference>
<evidence type="ECO:0000313" key="9">
    <source>
        <dbReference type="EMBL" id="TQV81596.1"/>
    </source>
</evidence>
<feature type="signal peptide" evidence="8">
    <location>
        <begin position="1"/>
        <end position="29"/>
    </location>
</feature>
<dbReference type="PANTHER" id="PTHR30026:SF22">
    <property type="entry name" value="OUTER MEMBRANE EFFLUX PROTEIN"/>
    <property type="match status" value="1"/>
</dbReference>
<keyword evidence="10" id="KW-1185">Reference proteome</keyword>
<comment type="subcellular location">
    <subcellularLocation>
        <location evidence="1">Cell outer membrane</location>
    </subcellularLocation>
</comment>
<proteinExistence type="inferred from homology"/>
<dbReference type="InterPro" id="IPR051906">
    <property type="entry name" value="TolC-like"/>
</dbReference>
<sequence length="456" mass="50310">MRRSKGLIGSNLKSLLLASAVLLPFVSHAQAISLKDAVANAISTNPDIGIVASNREAVDQELRQARGLYLPQIDVAAGYGVETLNNRTSRLGGNDSSTQNRRESSITLQQRIFDGFDADSTVAREKARVESAAERVRENSEFLALDVVGAYLEVLRQRELITLAETNLQVHLDIVASLEERLRAGGGSRADVSQTEARAARARATLTQTYNDLRDAEANYTRIVGEFPDELNAPDLPADVLPVDLPEALDLAVKNNPTTKIFEADVRSANAEVGISESSFYPSVSLEAEAEYNDGVDSFDTYEQNNQVMLRVRWNLFRGGIDRAARQEALSRVSESKNRRYQSVVESQREMRQSWFALEANRQAVSDFSSSVQFNIETRDAYLEQFNVAQRTLLDVLDAENELFVSQGQLVSAMTNEELAAYRVLALSGQLLTTLGVAAPEQASVEHESWAEGLFD</sequence>
<reference evidence="9 10" key="1">
    <citation type="submission" date="2019-06" db="EMBL/GenBank/DDBJ databases">
        <title>Whole genome sequence for Rhodospirillaceae sp. R148.</title>
        <authorList>
            <person name="Wang G."/>
        </authorList>
    </citation>
    <scope>NUCLEOTIDE SEQUENCE [LARGE SCALE GENOMIC DNA]</scope>
    <source>
        <strain evidence="9 10">R148</strain>
    </source>
</reference>
<evidence type="ECO:0000256" key="2">
    <source>
        <dbReference type="ARBA" id="ARBA00007613"/>
    </source>
</evidence>
<protein>
    <submittedName>
        <fullName evidence="9">TolC family outer membrane protein</fullName>
    </submittedName>
</protein>
<evidence type="ECO:0000256" key="6">
    <source>
        <dbReference type="ARBA" id="ARBA00023136"/>
    </source>
</evidence>
<dbReference type="Proteomes" id="UP000315252">
    <property type="component" value="Unassembled WGS sequence"/>
</dbReference>
<name>A0A545TWK3_9PROT</name>
<dbReference type="InterPro" id="IPR003423">
    <property type="entry name" value="OMP_efflux"/>
</dbReference>
<dbReference type="PANTHER" id="PTHR30026">
    <property type="entry name" value="OUTER MEMBRANE PROTEIN TOLC"/>
    <property type="match status" value="1"/>
</dbReference>
<evidence type="ECO:0000313" key="10">
    <source>
        <dbReference type="Proteomes" id="UP000315252"/>
    </source>
</evidence>
<evidence type="ECO:0000256" key="1">
    <source>
        <dbReference type="ARBA" id="ARBA00004442"/>
    </source>
</evidence>
<comment type="similarity">
    <text evidence="2">Belongs to the outer membrane factor (OMF) (TC 1.B.17) family.</text>
</comment>
<feature type="chain" id="PRO_5022132119" evidence="8">
    <location>
        <begin position="30"/>
        <end position="456"/>
    </location>
</feature>
<dbReference type="Gene3D" id="1.20.1600.10">
    <property type="entry name" value="Outer membrane efflux proteins (OEP)"/>
    <property type="match status" value="1"/>
</dbReference>
<dbReference type="InterPro" id="IPR010130">
    <property type="entry name" value="T1SS_OMP_TolC"/>
</dbReference>
<dbReference type="EMBL" id="VHSH01000002">
    <property type="protein sequence ID" value="TQV81596.1"/>
    <property type="molecule type" value="Genomic_DNA"/>
</dbReference>
<dbReference type="AlphaFoldDB" id="A0A545TWK3"/>
<dbReference type="SUPFAM" id="SSF56954">
    <property type="entry name" value="Outer membrane efflux proteins (OEP)"/>
    <property type="match status" value="1"/>
</dbReference>
<evidence type="ECO:0000256" key="4">
    <source>
        <dbReference type="ARBA" id="ARBA00022452"/>
    </source>
</evidence>
<dbReference type="RefSeq" id="WP_142895227.1">
    <property type="nucleotide sequence ID" value="NZ_ML660053.1"/>
</dbReference>
<keyword evidence="5" id="KW-0812">Transmembrane</keyword>
<dbReference type="GO" id="GO:1990281">
    <property type="term" value="C:efflux pump complex"/>
    <property type="evidence" value="ECO:0007669"/>
    <property type="project" value="TreeGrafter"/>
</dbReference>
<keyword evidence="7" id="KW-0998">Cell outer membrane</keyword>
<keyword evidence="3" id="KW-0813">Transport</keyword>
<keyword evidence="4" id="KW-1134">Transmembrane beta strand</keyword>